<evidence type="ECO:0000256" key="2">
    <source>
        <dbReference type="ARBA" id="ARBA00022692"/>
    </source>
</evidence>
<evidence type="ECO:0000313" key="7">
    <source>
        <dbReference type="EMBL" id="KTB27614.1"/>
    </source>
</evidence>
<keyword evidence="3 6" id="KW-1133">Transmembrane helix</keyword>
<reference evidence="7 8" key="1">
    <citation type="submission" date="2015-12" db="EMBL/GenBank/DDBJ databases">
        <title>Draft genome sequence of Moniliophthora roreri, the causal agent of frosty pod rot of cacao.</title>
        <authorList>
            <person name="Aime M.C."/>
            <person name="Diaz-Valderrama J.R."/>
            <person name="Kijpornyongpan T."/>
            <person name="Phillips-Mora W."/>
        </authorList>
    </citation>
    <scope>NUCLEOTIDE SEQUENCE [LARGE SCALE GENOMIC DNA]</scope>
    <source>
        <strain evidence="7 8">MCA 2952</strain>
    </source>
</reference>
<dbReference type="EMBL" id="LATX01002528">
    <property type="protein sequence ID" value="KTB27614.1"/>
    <property type="molecule type" value="Genomic_DNA"/>
</dbReference>
<dbReference type="GO" id="GO:0016020">
    <property type="term" value="C:membrane"/>
    <property type="evidence" value="ECO:0007669"/>
    <property type="project" value="UniProtKB-SubCell"/>
</dbReference>
<dbReference type="InterPro" id="IPR051694">
    <property type="entry name" value="Immunoregulatory_rcpt-like"/>
</dbReference>
<proteinExistence type="predicted"/>
<accession>A0A0W0EU41</accession>
<evidence type="ECO:0008006" key="9">
    <source>
        <dbReference type="Google" id="ProtNLM"/>
    </source>
</evidence>
<dbReference type="PANTHER" id="PTHR15549">
    <property type="entry name" value="PAIRED IMMUNOGLOBULIN-LIKE TYPE 2 RECEPTOR"/>
    <property type="match status" value="1"/>
</dbReference>
<feature type="compositionally biased region" description="Polar residues" evidence="5">
    <location>
        <begin position="470"/>
        <end position="483"/>
    </location>
</feature>
<dbReference type="GO" id="GO:0071944">
    <property type="term" value="C:cell periphery"/>
    <property type="evidence" value="ECO:0007669"/>
    <property type="project" value="UniProtKB-ARBA"/>
</dbReference>
<protein>
    <recommendedName>
        <fullName evidence="9">Transmembrane protein</fullName>
    </recommendedName>
</protein>
<organism evidence="7 8">
    <name type="scientific">Moniliophthora roreri</name>
    <name type="common">Frosty pod rot fungus</name>
    <name type="synonym">Monilia roreri</name>
    <dbReference type="NCBI Taxonomy" id="221103"/>
    <lineage>
        <taxon>Eukaryota</taxon>
        <taxon>Fungi</taxon>
        <taxon>Dikarya</taxon>
        <taxon>Basidiomycota</taxon>
        <taxon>Agaricomycotina</taxon>
        <taxon>Agaricomycetes</taxon>
        <taxon>Agaricomycetidae</taxon>
        <taxon>Agaricales</taxon>
        <taxon>Marasmiineae</taxon>
        <taxon>Marasmiaceae</taxon>
        <taxon>Moniliophthora</taxon>
    </lineage>
</organism>
<name>A0A0W0EU41_MONRR</name>
<dbReference type="Gene3D" id="2.60.120.260">
    <property type="entry name" value="Galactose-binding domain-like"/>
    <property type="match status" value="2"/>
</dbReference>
<comment type="subcellular location">
    <subcellularLocation>
        <location evidence="1">Membrane</location>
        <topology evidence="1">Single-pass membrane protein</topology>
    </subcellularLocation>
</comment>
<feature type="transmembrane region" description="Helical" evidence="6">
    <location>
        <begin position="399"/>
        <end position="424"/>
    </location>
</feature>
<feature type="transmembrane region" description="Helical" evidence="6">
    <location>
        <begin position="161"/>
        <end position="184"/>
    </location>
</feature>
<comment type="caution">
    <text evidence="7">The sequence shown here is derived from an EMBL/GenBank/DDBJ whole genome shotgun (WGS) entry which is preliminary data.</text>
</comment>
<gene>
    <name evidence="7" type="ORF">WG66_19782</name>
</gene>
<sequence length="511" mass="55692">MERIDDADLTRITYLSEADGWRQRTGRDDREWNLTSHGTSKAGSYAIFKFNGTYVEVRGMIRPKPHPLTDKNSINTFTLDGREPFVYQPRTFPNRTLYNELLYRSQPLQDTEHTLVMTCTVETGWLWLDYIDYTPSNTSTIAIQPSSEASSRGGTLLSKGAVAAVALGAAIITALVVGGALWCWKRREKRRLKSKSQLDDHVTPFEYPEQSPTSVNQTHLSYFSFASYPSPQGTRAHEKSPRTFWNISPTGSDPRITYTPADAWVVGGVSDEWNSTTRGSKSGRASLSFQFSGKSISVYGTLSGNQSTVNPIDLFVLDGGAPVTFAPGLNGTWLHHQRLYSSPMLKDGPHTLVMNHTVDNSDVFIDYFDITPSDPNATTSQSNPLSTSESGTGTEGLSYGAIAGIAIAISLVLLGCLGLLVWLLRSRRKAVNGTGTADARNRPFLDATAPSMTAARSQNATMPDSDWPRSGSTAGTSGANTQKGPAFRIMNDTGEAGPSVSETPPPYRKHA</sequence>
<keyword evidence="4 6" id="KW-0472">Membrane</keyword>
<keyword evidence="2 6" id="KW-0812">Transmembrane</keyword>
<evidence type="ECO:0000313" key="8">
    <source>
        <dbReference type="Proteomes" id="UP000054988"/>
    </source>
</evidence>
<dbReference type="Proteomes" id="UP000054988">
    <property type="component" value="Unassembled WGS sequence"/>
</dbReference>
<evidence type="ECO:0000256" key="3">
    <source>
        <dbReference type="ARBA" id="ARBA00022989"/>
    </source>
</evidence>
<feature type="region of interest" description="Disordered" evidence="5">
    <location>
        <begin position="453"/>
        <end position="511"/>
    </location>
</feature>
<evidence type="ECO:0000256" key="6">
    <source>
        <dbReference type="SAM" id="Phobius"/>
    </source>
</evidence>
<dbReference type="PANTHER" id="PTHR15549:SF6">
    <property type="entry name" value="MID2 DOMAIN-CONTAINING PROTEIN"/>
    <property type="match status" value="1"/>
</dbReference>
<evidence type="ECO:0000256" key="1">
    <source>
        <dbReference type="ARBA" id="ARBA00004167"/>
    </source>
</evidence>
<evidence type="ECO:0000256" key="5">
    <source>
        <dbReference type="SAM" id="MobiDB-lite"/>
    </source>
</evidence>
<evidence type="ECO:0000256" key="4">
    <source>
        <dbReference type="ARBA" id="ARBA00023136"/>
    </source>
</evidence>
<feature type="compositionally biased region" description="Polar residues" evidence="5">
    <location>
        <begin position="453"/>
        <end position="462"/>
    </location>
</feature>
<dbReference type="AlphaFoldDB" id="A0A0W0EU41"/>